<keyword evidence="1" id="KW-1133">Transmembrane helix</keyword>
<comment type="caution">
    <text evidence="3">The sequence shown here is derived from an EMBL/GenBank/DDBJ whole genome shotgun (WGS) entry which is preliminary data.</text>
</comment>
<keyword evidence="1" id="KW-0472">Membrane</keyword>
<accession>A0A939EZN7</accession>
<keyword evidence="4" id="KW-1185">Reference proteome</keyword>
<dbReference type="Gene3D" id="1.10.3730.20">
    <property type="match status" value="1"/>
</dbReference>
<feature type="transmembrane region" description="Helical" evidence="1">
    <location>
        <begin position="32"/>
        <end position="53"/>
    </location>
</feature>
<feature type="domain" description="EamA" evidence="2">
    <location>
        <begin position="2"/>
        <end position="136"/>
    </location>
</feature>
<dbReference type="GO" id="GO:0016020">
    <property type="term" value="C:membrane"/>
    <property type="evidence" value="ECO:0007669"/>
    <property type="project" value="InterPro"/>
</dbReference>
<organism evidence="3 4">
    <name type="scientific">Hymenobacter telluris</name>
    <dbReference type="NCBI Taxonomy" id="2816474"/>
    <lineage>
        <taxon>Bacteria</taxon>
        <taxon>Pseudomonadati</taxon>
        <taxon>Bacteroidota</taxon>
        <taxon>Cytophagia</taxon>
        <taxon>Cytophagales</taxon>
        <taxon>Hymenobacteraceae</taxon>
        <taxon>Hymenobacter</taxon>
    </lineage>
</organism>
<dbReference type="Proteomes" id="UP000664144">
    <property type="component" value="Unassembled WGS sequence"/>
</dbReference>
<protein>
    <submittedName>
        <fullName evidence="3">EamA family transporter</fullName>
    </submittedName>
</protein>
<dbReference type="AlphaFoldDB" id="A0A939EZN7"/>
<sequence length="143" mass="14790">MWIVFSLLAALSAAVVVTLSKAGIKNVDSSLAFAVQSILIVLVAWSVVAWQGNLPNVAAIDGRSWAFLVAAGVITCVSSLLSFRALALGNASRVSPLDKVSLVFAIVLAAVFLKEKVSWQVMLGAGLMVIGAVVIALAKPVGE</sequence>
<reference evidence="3" key="1">
    <citation type="submission" date="2021-03" db="EMBL/GenBank/DDBJ databases">
        <authorList>
            <person name="Kim M.K."/>
        </authorList>
    </citation>
    <scope>NUCLEOTIDE SEQUENCE</scope>
    <source>
        <strain evidence="3">BT186</strain>
    </source>
</reference>
<dbReference type="Pfam" id="PF00892">
    <property type="entry name" value="EamA"/>
    <property type="match status" value="1"/>
</dbReference>
<dbReference type="SUPFAM" id="SSF103481">
    <property type="entry name" value="Multidrug resistance efflux transporter EmrE"/>
    <property type="match status" value="1"/>
</dbReference>
<evidence type="ECO:0000259" key="2">
    <source>
        <dbReference type="Pfam" id="PF00892"/>
    </source>
</evidence>
<feature type="transmembrane region" description="Helical" evidence="1">
    <location>
        <begin position="94"/>
        <end position="113"/>
    </location>
</feature>
<evidence type="ECO:0000313" key="4">
    <source>
        <dbReference type="Proteomes" id="UP000664144"/>
    </source>
</evidence>
<gene>
    <name evidence="3" type="ORF">J0X19_19250</name>
</gene>
<dbReference type="EMBL" id="JAFLQZ010000016">
    <property type="protein sequence ID" value="MBO0360106.1"/>
    <property type="molecule type" value="Genomic_DNA"/>
</dbReference>
<evidence type="ECO:0000313" key="3">
    <source>
        <dbReference type="EMBL" id="MBO0360106.1"/>
    </source>
</evidence>
<feature type="transmembrane region" description="Helical" evidence="1">
    <location>
        <begin position="65"/>
        <end position="88"/>
    </location>
</feature>
<name>A0A939EZN7_9BACT</name>
<evidence type="ECO:0000256" key="1">
    <source>
        <dbReference type="SAM" id="Phobius"/>
    </source>
</evidence>
<dbReference type="InterPro" id="IPR000620">
    <property type="entry name" value="EamA_dom"/>
</dbReference>
<dbReference type="InterPro" id="IPR037185">
    <property type="entry name" value="EmrE-like"/>
</dbReference>
<proteinExistence type="predicted"/>
<feature type="transmembrane region" description="Helical" evidence="1">
    <location>
        <begin position="120"/>
        <end position="138"/>
    </location>
</feature>
<dbReference type="RefSeq" id="WP_206986047.1">
    <property type="nucleotide sequence ID" value="NZ_JAFLQZ010000016.1"/>
</dbReference>
<keyword evidence="1" id="KW-0812">Transmembrane</keyword>